<dbReference type="Proteomes" id="UP000027238">
    <property type="component" value="Unassembled WGS sequence"/>
</dbReference>
<proteinExistence type="predicted"/>
<sequence>MEANMQRDSQQEKSVDAPLDANERLNALPVRSPAIRDHIPRSPPKKLARPNLSFLNDVQDGQKKLSVAIPNELSRAFDAREQSKRKIQELWKTQGSNVDEKDKAAAETRRVQFLADLEQAQKEFDYWDERVSQIYRSTVNHTSNHFNRMPPSTFNHAPSRLEPDPNGPPRPKREPVPGQKREVVTRKRDNMESEKEPHADKPSFHINPKAPQDVTLHLEMDVTEDIEEELEEFSRLRRMGHFNAAKQYFEEHLESCIDNAYVLDQYGQFLLEISDVHTLTELARGYPAGDLDKVVSANWFLVCERAHQFDDGIGPQGNRGKRPNLRRLLRSWPKLDSTELQCLINDLRVVRNGGSKTEHTAEEYGELYAYLQHEDRIWDFRDLCYGLLGPKTLEETIHCLFSKHLSLPNETAAGVIQIIQQHWEGSDEVTSLALLDIFTAFTMWALDAANDQYENSRDDSEEIQSAKMYLKIACHYANQVLRQNPLNLRSRPYLQWVFAKILVEKNTDTTRCGQAALSKYLRNLRGGTQITTGAFRGLLPFQDIVYYIPQQDEAPNWQPDSSIPFSHKQETAIQMVVRNARELGDVMLEAACLQQLEYSSPNPEVHLVDLCNLWRSVGNRSGLLRAYLYRYILKQSPDASNDLRGDLLEFGDAACNIHLQKARFMILRALSTRSFEKNVYLKRAQYLDYEPDRNSYNRGASMKPLDIEAMYSAENNGLQACNHSGKYYSDNVLGDNDDNDNGISSVRSKNPRPHNSVRSTLNEGESLDITTDDDDDDDDDIWSVRSKCTAPHNSVRPTQNEEKPCLKSGLEWSKELPSRRDTQASAFEGRFHAGHGEKRIPDSGIDTRTTAGSVDRQDIID</sequence>
<feature type="compositionally biased region" description="Polar residues" evidence="1">
    <location>
        <begin position="142"/>
        <end position="156"/>
    </location>
</feature>
<feature type="region of interest" description="Disordered" evidence="1">
    <location>
        <begin position="828"/>
        <end position="861"/>
    </location>
</feature>
<feature type="compositionally biased region" description="Basic and acidic residues" evidence="1">
    <location>
        <begin position="829"/>
        <end position="841"/>
    </location>
</feature>
<evidence type="ECO:0000313" key="2">
    <source>
        <dbReference type="EMBL" id="KDN60032.1"/>
    </source>
</evidence>
<feature type="region of interest" description="Disordered" evidence="1">
    <location>
        <begin position="1"/>
        <end position="48"/>
    </location>
</feature>
<organism evidence="2 3">
    <name type="scientific">Colletotrichum sublineola</name>
    <name type="common">Sorghum anthracnose fungus</name>
    <dbReference type="NCBI Taxonomy" id="1173701"/>
    <lineage>
        <taxon>Eukaryota</taxon>
        <taxon>Fungi</taxon>
        <taxon>Dikarya</taxon>
        <taxon>Ascomycota</taxon>
        <taxon>Pezizomycotina</taxon>
        <taxon>Sordariomycetes</taxon>
        <taxon>Hypocreomycetidae</taxon>
        <taxon>Glomerellales</taxon>
        <taxon>Glomerellaceae</taxon>
        <taxon>Colletotrichum</taxon>
        <taxon>Colletotrichum graminicola species complex</taxon>
    </lineage>
</organism>
<gene>
    <name evidence="2" type="ORF">CSUB01_09640</name>
</gene>
<keyword evidence="3" id="KW-1185">Reference proteome</keyword>
<name>A0A066WTN6_COLSU</name>
<dbReference type="OrthoDB" id="4838614at2759"/>
<feature type="compositionally biased region" description="Basic and acidic residues" evidence="1">
    <location>
        <begin position="171"/>
        <end position="203"/>
    </location>
</feature>
<evidence type="ECO:0000313" key="3">
    <source>
        <dbReference type="Proteomes" id="UP000027238"/>
    </source>
</evidence>
<dbReference type="HOGENOM" id="CLU_332326_0_0_1"/>
<accession>A0A066WTN6</accession>
<dbReference type="eggNOG" id="ENOG502SQ5Q">
    <property type="taxonomic scope" value="Eukaryota"/>
</dbReference>
<feature type="region of interest" description="Disordered" evidence="1">
    <location>
        <begin position="732"/>
        <end position="778"/>
    </location>
</feature>
<evidence type="ECO:0000256" key="1">
    <source>
        <dbReference type="SAM" id="MobiDB-lite"/>
    </source>
</evidence>
<reference evidence="3" key="1">
    <citation type="journal article" date="2014" name="Genome Announc.">
        <title>Draft genome sequence of Colletotrichum sublineola, a destructive pathogen of cultivated sorghum.</title>
        <authorList>
            <person name="Baroncelli R."/>
            <person name="Sanz-Martin J.M."/>
            <person name="Rech G.E."/>
            <person name="Sukno S.A."/>
            <person name="Thon M.R."/>
        </authorList>
    </citation>
    <scope>NUCLEOTIDE SEQUENCE [LARGE SCALE GENOMIC DNA]</scope>
    <source>
        <strain evidence="3">TX430BB</strain>
    </source>
</reference>
<dbReference type="EMBL" id="JMSE01001556">
    <property type="protein sequence ID" value="KDN60032.1"/>
    <property type="molecule type" value="Genomic_DNA"/>
</dbReference>
<dbReference type="OMA" id="RHEEHES"/>
<feature type="region of interest" description="Disordered" evidence="1">
    <location>
        <begin position="142"/>
        <end position="208"/>
    </location>
</feature>
<protein>
    <submittedName>
        <fullName evidence="2">Uncharacterized protein</fullName>
    </submittedName>
</protein>
<dbReference type="AlphaFoldDB" id="A0A066WTN6"/>
<comment type="caution">
    <text evidence="2">The sequence shown here is derived from an EMBL/GenBank/DDBJ whole genome shotgun (WGS) entry which is preliminary data.</text>
</comment>
<dbReference type="STRING" id="1173701.A0A066WTN6"/>